<comment type="caution">
    <text evidence="6">The sequence shown here is derived from an EMBL/GenBank/DDBJ whole genome shotgun (WGS) entry which is preliminary data.</text>
</comment>
<sequence>MSELAAASGLPVATVKYYLREGLLPAGEATGATRARYGEEHVRRLRLVRALTEVAGLRLEAVRAVLAAVDDEDRSFHDAMGSVHHRLTGPGAEPSPGAVAQVAALVERRGWHLYEPNPHALALARALDALSGLDRPADDALLDDYADAAQAVAERDIAAVGREDRVAGAEHAVVGTLLLEPVLLLLRRMAQEDASARLG</sequence>
<dbReference type="GO" id="GO:0003700">
    <property type="term" value="F:DNA-binding transcription factor activity"/>
    <property type="evidence" value="ECO:0007669"/>
    <property type="project" value="InterPro"/>
</dbReference>
<keyword evidence="2" id="KW-0805">Transcription regulation</keyword>
<keyword evidence="4" id="KW-0804">Transcription</keyword>
<evidence type="ECO:0000256" key="4">
    <source>
        <dbReference type="ARBA" id="ARBA00023163"/>
    </source>
</evidence>
<dbReference type="SMART" id="SM00422">
    <property type="entry name" value="HTH_MERR"/>
    <property type="match status" value="1"/>
</dbReference>
<feature type="domain" description="HTH merR-type" evidence="5">
    <location>
        <begin position="1"/>
        <end position="68"/>
    </location>
</feature>
<dbReference type="Pfam" id="PF13411">
    <property type="entry name" value="MerR_1"/>
    <property type="match status" value="1"/>
</dbReference>
<protein>
    <submittedName>
        <fullName evidence="6">MerR family transcriptional regulator</fullName>
    </submittedName>
</protein>
<dbReference type="Proteomes" id="UP000291189">
    <property type="component" value="Unassembled WGS sequence"/>
</dbReference>
<proteinExistence type="predicted"/>
<gene>
    <name evidence="6" type="ORF">ETU37_09790</name>
</gene>
<dbReference type="PRINTS" id="PR00040">
    <property type="entry name" value="HTHMERR"/>
</dbReference>
<dbReference type="Gene3D" id="1.10.1660.10">
    <property type="match status" value="1"/>
</dbReference>
<dbReference type="InterPro" id="IPR009061">
    <property type="entry name" value="DNA-bd_dom_put_sf"/>
</dbReference>
<dbReference type="AlphaFoldDB" id="A0A4Q5J440"/>
<dbReference type="InterPro" id="IPR000551">
    <property type="entry name" value="MerR-type_HTH_dom"/>
</dbReference>
<evidence type="ECO:0000313" key="6">
    <source>
        <dbReference type="EMBL" id="RYU12498.1"/>
    </source>
</evidence>
<dbReference type="InterPro" id="IPR047057">
    <property type="entry name" value="MerR_fam"/>
</dbReference>
<evidence type="ECO:0000256" key="1">
    <source>
        <dbReference type="ARBA" id="ARBA00022491"/>
    </source>
</evidence>
<dbReference type="SUPFAM" id="SSF46955">
    <property type="entry name" value="Putative DNA-binding domain"/>
    <property type="match status" value="1"/>
</dbReference>
<accession>A0A4Q5J440</accession>
<dbReference type="EMBL" id="SDPU01000021">
    <property type="protein sequence ID" value="RYU12498.1"/>
    <property type="molecule type" value="Genomic_DNA"/>
</dbReference>
<reference evidence="6 7" key="1">
    <citation type="submission" date="2019-01" db="EMBL/GenBank/DDBJ databases">
        <title>Nocardioides guangzhouensis sp. nov., an actinobacterium isolated from soil.</title>
        <authorList>
            <person name="Fu Y."/>
            <person name="Cai Y."/>
            <person name="Lin Z."/>
            <person name="Chen P."/>
        </authorList>
    </citation>
    <scope>NUCLEOTIDE SEQUENCE [LARGE SCALE GENOMIC DNA]</scope>
    <source>
        <strain evidence="6 7">NBRC 105384</strain>
    </source>
</reference>
<evidence type="ECO:0000256" key="3">
    <source>
        <dbReference type="ARBA" id="ARBA00023125"/>
    </source>
</evidence>
<dbReference type="OrthoDB" id="5242095at2"/>
<keyword evidence="7" id="KW-1185">Reference proteome</keyword>
<evidence type="ECO:0000313" key="7">
    <source>
        <dbReference type="Proteomes" id="UP000291189"/>
    </source>
</evidence>
<dbReference type="PROSITE" id="PS50937">
    <property type="entry name" value="HTH_MERR_2"/>
    <property type="match status" value="1"/>
</dbReference>
<dbReference type="PANTHER" id="PTHR30204">
    <property type="entry name" value="REDOX-CYCLING DRUG-SENSING TRANSCRIPTIONAL ACTIVATOR SOXR"/>
    <property type="match status" value="1"/>
</dbReference>
<evidence type="ECO:0000259" key="5">
    <source>
        <dbReference type="PROSITE" id="PS50937"/>
    </source>
</evidence>
<keyword evidence="1" id="KW-0678">Repressor</keyword>
<dbReference type="PANTHER" id="PTHR30204:SF69">
    <property type="entry name" value="MERR-FAMILY TRANSCRIPTIONAL REGULATOR"/>
    <property type="match status" value="1"/>
</dbReference>
<keyword evidence="3" id="KW-0238">DNA-binding</keyword>
<name>A0A4Q5J440_9ACTN</name>
<dbReference type="GO" id="GO:0003677">
    <property type="term" value="F:DNA binding"/>
    <property type="evidence" value="ECO:0007669"/>
    <property type="project" value="UniProtKB-KW"/>
</dbReference>
<organism evidence="6 7">
    <name type="scientific">Nocardioides iriomotensis</name>
    <dbReference type="NCBI Taxonomy" id="715784"/>
    <lineage>
        <taxon>Bacteria</taxon>
        <taxon>Bacillati</taxon>
        <taxon>Actinomycetota</taxon>
        <taxon>Actinomycetes</taxon>
        <taxon>Propionibacteriales</taxon>
        <taxon>Nocardioidaceae</taxon>
        <taxon>Nocardioides</taxon>
    </lineage>
</organism>
<evidence type="ECO:0000256" key="2">
    <source>
        <dbReference type="ARBA" id="ARBA00023015"/>
    </source>
</evidence>